<dbReference type="Pfam" id="PF00696">
    <property type="entry name" value="AA_kinase"/>
    <property type="match status" value="1"/>
</dbReference>
<name>A0AAW1PRI4_9CHLO</name>
<dbReference type="PANTHER" id="PTHR30602:SF12">
    <property type="entry name" value="AMINO-ACID ACETYLTRANSFERASE NAGS1, CHLOROPLASTIC-RELATED"/>
    <property type="match status" value="1"/>
</dbReference>
<comment type="caution">
    <text evidence="9">The sequence shown here is derived from an EMBL/GenBank/DDBJ whole genome shotgun (WGS) entry which is preliminary data.</text>
</comment>
<dbReference type="EC" id="2.3.1.1" evidence="3"/>
<dbReference type="GO" id="GO:0006526">
    <property type="term" value="P:L-arginine biosynthetic process"/>
    <property type="evidence" value="ECO:0007669"/>
    <property type="project" value="InterPro"/>
</dbReference>
<dbReference type="EMBL" id="JALJOR010000010">
    <property type="protein sequence ID" value="KAK9810524.1"/>
    <property type="molecule type" value="Genomic_DNA"/>
</dbReference>
<dbReference type="SUPFAM" id="SSF55729">
    <property type="entry name" value="Acyl-CoA N-acyltransferases (Nat)"/>
    <property type="match status" value="1"/>
</dbReference>
<comment type="pathway">
    <text evidence="1">Amino-acid biosynthesis; L-arginine biosynthesis; N(2)-acetyl-L-ornithine from L-glutamate: step 1/4.</text>
</comment>
<dbReference type="InterPro" id="IPR001048">
    <property type="entry name" value="Asp/Glu/Uridylate_kinase"/>
</dbReference>
<evidence type="ECO:0000256" key="1">
    <source>
        <dbReference type="ARBA" id="ARBA00004925"/>
    </source>
</evidence>
<accession>A0AAW1PRI4</accession>
<dbReference type="AlphaFoldDB" id="A0AAW1PRI4"/>
<dbReference type="PANTHER" id="PTHR30602">
    <property type="entry name" value="AMINO-ACID ACETYLTRANSFERASE"/>
    <property type="match status" value="1"/>
</dbReference>
<organism evidence="9 10">
    <name type="scientific">[Myrmecia] bisecta</name>
    <dbReference type="NCBI Taxonomy" id="41462"/>
    <lineage>
        <taxon>Eukaryota</taxon>
        <taxon>Viridiplantae</taxon>
        <taxon>Chlorophyta</taxon>
        <taxon>core chlorophytes</taxon>
        <taxon>Trebouxiophyceae</taxon>
        <taxon>Trebouxiales</taxon>
        <taxon>Trebouxiaceae</taxon>
        <taxon>Myrmecia</taxon>
    </lineage>
</organism>
<dbReference type="PIRSF" id="PIRSF000423">
    <property type="entry name" value="ArgA"/>
    <property type="match status" value="1"/>
</dbReference>
<dbReference type="GO" id="GO:0004042">
    <property type="term" value="F:L-glutamate N-acetyltransferase activity"/>
    <property type="evidence" value="ECO:0007669"/>
    <property type="project" value="InterPro"/>
</dbReference>
<gene>
    <name evidence="9" type="ORF">WJX72_012135</name>
</gene>
<dbReference type="InterPro" id="IPR036393">
    <property type="entry name" value="AceGlu_kinase-like_sf"/>
</dbReference>
<dbReference type="SUPFAM" id="SSF53633">
    <property type="entry name" value="Carbamate kinase-like"/>
    <property type="match status" value="1"/>
</dbReference>
<dbReference type="HAMAP" id="MF_01105">
    <property type="entry name" value="N_acetyl_glu_synth"/>
    <property type="match status" value="1"/>
</dbReference>
<dbReference type="InterPro" id="IPR010167">
    <property type="entry name" value="NH2A_AcTrfase"/>
</dbReference>
<evidence type="ECO:0000256" key="2">
    <source>
        <dbReference type="ARBA" id="ARBA00009145"/>
    </source>
</evidence>
<evidence type="ECO:0000256" key="5">
    <source>
        <dbReference type="ARBA" id="ARBA00023315"/>
    </source>
</evidence>
<dbReference type="InterPro" id="IPR000182">
    <property type="entry name" value="GNAT_dom"/>
</dbReference>
<evidence type="ECO:0000313" key="10">
    <source>
        <dbReference type="Proteomes" id="UP001489004"/>
    </source>
</evidence>
<feature type="region of interest" description="Disordered" evidence="7">
    <location>
        <begin position="271"/>
        <end position="290"/>
    </location>
</feature>
<dbReference type="PROSITE" id="PS51186">
    <property type="entry name" value="GNAT"/>
    <property type="match status" value="1"/>
</dbReference>
<comment type="similarity">
    <text evidence="2">Belongs to the acetyltransferase family. ArgA subfamily.</text>
</comment>
<feature type="region of interest" description="Disordered" evidence="7">
    <location>
        <begin position="509"/>
        <end position="531"/>
    </location>
</feature>
<protein>
    <recommendedName>
        <fullName evidence="3">amino-acid N-acetyltransferase</fullName>
        <ecNumber evidence="3">2.3.1.1</ecNumber>
    </recommendedName>
</protein>
<dbReference type="InterPro" id="IPR016181">
    <property type="entry name" value="Acyl_CoA_acyltransferase"/>
</dbReference>
<dbReference type="NCBIfam" id="NF003641">
    <property type="entry name" value="PRK05279.1"/>
    <property type="match status" value="1"/>
</dbReference>
<evidence type="ECO:0000256" key="4">
    <source>
        <dbReference type="ARBA" id="ARBA00022679"/>
    </source>
</evidence>
<dbReference type="Gene3D" id="3.40.1160.10">
    <property type="entry name" value="Acetylglutamate kinase-like"/>
    <property type="match status" value="2"/>
</dbReference>
<evidence type="ECO:0000256" key="3">
    <source>
        <dbReference type="ARBA" id="ARBA00012697"/>
    </source>
</evidence>
<proteinExistence type="inferred from homology"/>
<keyword evidence="4" id="KW-0808">Transferase</keyword>
<evidence type="ECO:0000256" key="7">
    <source>
        <dbReference type="SAM" id="MobiDB-lite"/>
    </source>
</evidence>
<dbReference type="Pfam" id="PF13508">
    <property type="entry name" value="Acetyltransf_7"/>
    <property type="match status" value="1"/>
</dbReference>
<reference evidence="9 10" key="1">
    <citation type="journal article" date="2024" name="Nat. Commun.">
        <title>Phylogenomics reveals the evolutionary origins of lichenization in chlorophyte algae.</title>
        <authorList>
            <person name="Puginier C."/>
            <person name="Libourel C."/>
            <person name="Otte J."/>
            <person name="Skaloud P."/>
            <person name="Haon M."/>
            <person name="Grisel S."/>
            <person name="Petersen M."/>
            <person name="Berrin J.G."/>
            <person name="Delaux P.M."/>
            <person name="Dal Grande F."/>
            <person name="Keller J."/>
        </authorList>
    </citation>
    <scope>NUCLEOTIDE SEQUENCE [LARGE SCALE GENOMIC DNA]</scope>
    <source>
        <strain evidence="9 10">SAG 2043</strain>
    </source>
</reference>
<sequence length="531" mass="57545">MLHQGRVLPSVAPFREGRAAACLSACNRQTLEHAASSSNGNGQATLAKKPETASQPNKFVQFFRSASPYIEGHRGKLFVLIVPGEVVEDKTALHPLLEDIALLHGLGVQLVVVLGARPQINEALREQGAEPRYELGSRVTDALAMQAAMQAAGAARMEVEARLSKGPAVQMVRRHTRTSDQFHYQPALQTVSGNYVAAKRRGVVDGVDFGFTGNVRFVQVDAVKRQLDAGNVVLLSNLGYSAAGEVLNCDIYSEAETFLDGLVVERGCFSANSTSSSDDGASSDGSRRDDHSELDFQQLQQCGLPSPLIAACTACQQGVKRAHLVDAQSDGSLLLELYSRDGAGTDFSTMISTDFYEGMRLAVPQDIAAIEALLKPLEDKGILLPRSRTQLLDDLHFFTVSERESKVFGCAMVKPLGEDTDGEVVVELAAFCIHPEFRGAGRGDSFLEYLEKEAIRQGMTRMVLLTTRTADWFQQRGFEAAGPAHTSPFLPAHRQAQVNPARNSQLYVKSLRAADHAEDDEPAKEGDSAKT</sequence>
<comment type="catalytic activity">
    <reaction evidence="6">
        <text>L-glutamate + acetyl-CoA = N-acetyl-L-glutamate + CoA + H(+)</text>
        <dbReference type="Rhea" id="RHEA:24292"/>
        <dbReference type="ChEBI" id="CHEBI:15378"/>
        <dbReference type="ChEBI" id="CHEBI:29985"/>
        <dbReference type="ChEBI" id="CHEBI:44337"/>
        <dbReference type="ChEBI" id="CHEBI:57287"/>
        <dbReference type="ChEBI" id="CHEBI:57288"/>
        <dbReference type="EC" id="2.3.1.1"/>
    </reaction>
</comment>
<feature type="compositionally biased region" description="Low complexity" evidence="7">
    <location>
        <begin position="271"/>
        <end position="284"/>
    </location>
</feature>
<dbReference type="GO" id="GO:0005737">
    <property type="term" value="C:cytoplasm"/>
    <property type="evidence" value="ECO:0007669"/>
    <property type="project" value="InterPro"/>
</dbReference>
<feature type="compositionally biased region" description="Polar residues" evidence="7">
    <location>
        <begin position="35"/>
        <end position="44"/>
    </location>
</feature>
<dbReference type="NCBIfam" id="TIGR01890">
    <property type="entry name" value="N-Ac-Glu-synth"/>
    <property type="match status" value="1"/>
</dbReference>
<evidence type="ECO:0000256" key="6">
    <source>
        <dbReference type="ARBA" id="ARBA00048372"/>
    </source>
</evidence>
<evidence type="ECO:0000259" key="8">
    <source>
        <dbReference type="PROSITE" id="PS51186"/>
    </source>
</evidence>
<dbReference type="Gene3D" id="3.40.630.30">
    <property type="match status" value="1"/>
</dbReference>
<keyword evidence="5" id="KW-0012">Acyltransferase</keyword>
<dbReference type="CDD" id="cd04301">
    <property type="entry name" value="NAT_SF"/>
    <property type="match status" value="1"/>
</dbReference>
<feature type="domain" description="N-acetyltransferase" evidence="8">
    <location>
        <begin position="357"/>
        <end position="512"/>
    </location>
</feature>
<feature type="region of interest" description="Disordered" evidence="7">
    <location>
        <begin position="33"/>
        <end position="52"/>
    </location>
</feature>
<dbReference type="Proteomes" id="UP001489004">
    <property type="component" value="Unassembled WGS sequence"/>
</dbReference>
<keyword evidence="10" id="KW-1185">Reference proteome</keyword>
<evidence type="ECO:0000313" key="9">
    <source>
        <dbReference type="EMBL" id="KAK9810524.1"/>
    </source>
</evidence>